<gene>
    <name evidence="3" type="ORF">UV8b_01835</name>
    <name evidence="2" type="ORF">UVI_02059090</name>
</gene>
<protein>
    <submittedName>
        <fullName evidence="2">Uncharacterized protein</fullName>
    </submittedName>
</protein>
<dbReference type="GeneID" id="66062613"/>
<evidence type="ECO:0000313" key="5">
    <source>
        <dbReference type="Proteomes" id="UP000054053"/>
    </source>
</evidence>
<evidence type="ECO:0000313" key="3">
    <source>
        <dbReference type="EMBL" id="QUC17594.1"/>
    </source>
</evidence>
<feature type="region of interest" description="Disordered" evidence="1">
    <location>
        <begin position="65"/>
        <end position="107"/>
    </location>
</feature>
<organism evidence="2 5">
    <name type="scientific">Ustilaginoidea virens</name>
    <name type="common">Rice false smut fungus</name>
    <name type="synonym">Villosiclava virens</name>
    <dbReference type="NCBI Taxonomy" id="1159556"/>
    <lineage>
        <taxon>Eukaryota</taxon>
        <taxon>Fungi</taxon>
        <taxon>Dikarya</taxon>
        <taxon>Ascomycota</taxon>
        <taxon>Pezizomycotina</taxon>
        <taxon>Sordariomycetes</taxon>
        <taxon>Hypocreomycetidae</taxon>
        <taxon>Hypocreales</taxon>
        <taxon>Clavicipitaceae</taxon>
        <taxon>Ustilaginoidea</taxon>
    </lineage>
</organism>
<dbReference type="Proteomes" id="UP000027002">
    <property type="component" value="Chromosome 2"/>
</dbReference>
<dbReference type="RefSeq" id="XP_042995267.1">
    <property type="nucleotide sequence ID" value="XM_043139333.1"/>
</dbReference>
<reference evidence="3" key="3">
    <citation type="submission" date="2020-03" db="EMBL/GenBank/DDBJ databases">
        <title>A mixture of massive structural variations and highly conserved coding sequences in Ustilaginoidea virens genome.</title>
        <authorList>
            <person name="Zhang K."/>
            <person name="Zhao Z."/>
            <person name="Zhang Z."/>
            <person name="Li Y."/>
            <person name="Hsiang T."/>
            <person name="Sun W."/>
        </authorList>
    </citation>
    <scope>NUCLEOTIDE SEQUENCE</scope>
    <source>
        <strain evidence="3">UV-8b</strain>
    </source>
</reference>
<reference evidence="2" key="1">
    <citation type="journal article" date="2016" name="Genome Announc.">
        <title>Genome Sequence of Ustilaginoidea virens IPU010, a Rice Pathogenic Fungus Causing False Smut.</title>
        <authorList>
            <person name="Kumagai T."/>
            <person name="Ishii T."/>
            <person name="Terai G."/>
            <person name="Umemura M."/>
            <person name="Machida M."/>
            <person name="Asai K."/>
        </authorList>
    </citation>
    <scope>NUCLEOTIDE SEQUENCE [LARGE SCALE GENOMIC DNA]</scope>
    <source>
        <strain evidence="2">IPU010</strain>
    </source>
</reference>
<keyword evidence="4" id="KW-1185">Reference proteome</keyword>
<dbReference type="AlphaFoldDB" id="A0A1B5L5C6"/>
<sequence length="107" mass="11993">MDWAKTQYRKQRDSWVPWIEDMYLYYFTSDNKASYTTKENLDRTKVTGDEDVDHIQEGVNQGVAGQLGQGGVAQPAGDVVSKEGINRAERKGADQQGEYLPNPLPGL</sequence>
<evidence type="ECO:0000313" key="4">
    <source>
        <dbReference type="Proteomes" id="UP000027002"/>
    </source>
</evidence>
<dbReference type="KEGG" id="uvi:66062613"/>
<proteinExistence type="predicted"/>
<evidence type="ECO:0000313" key="2">
    <source>
        <dbReference type="EMBL" id="GAO18669.1"/>
    </source>
</evidence>
<feature type="compositionally biased region" description="Basic and acidic residues" evidence="1">
    <location>
        <begin position="80"/>
        <end position="93"/>
    </location>
</feature>
<dbReference type="Proteomes" id="UP000054053">
    <property type="component" value="Unassembled WGS sequence"/>
</dbReference>
<dbReference type="EMBL" id="BBTG02000057">
    <property type="protein sequence ID" value="GAO18669.1"/>
    <property type="molecule type" value="Genomic_DNA"/>
</dbReference>
<accession>A0A1B5L5C6</accession>
<dbReference type="OrthoDB" id="3001700at2759"/>
<name>A0A1B5L5C6_USTVR</name>
<dbReference type="EMBL" id="CP072754">
    <property type="protein sequence ID" value="QUC17594.1"/>
    <property type="molecule type" value="Genomic_DNA"/>
</dbReference>
<evidence type="ECO:0000256" key="1">
    <source>
        <dbReference type="SAM" id="MobiDB-lite"/>
    </source>
</evidence>
<reference evidence="5" key="2">
    <citation type="journal article" date="2016" name="Genome Announc.">
        <title>Genome sequence of Ustilaginoidea virens IPU010, a rice pathogenic fungus causing false smut.</title>
        <authorList>
            <person name="Kumagai T."/>
            <person name="Ishii T."/>
            <person name="Terai G."/>
            <person name="Umemura M."/>
            <person name="Machida M."/>
            <person name="Asai K."/>
        </authorList>
    </citation>
    <scope>NUCLEOTIDE SEQUENCE [LARGE SCALE GENOMIC DNA]</scope>
    <source>
        <strain evidence="5">IPU010</strain>
    </source>
</reference>